<name>A0ABR3DPJ2_NEUIN</name>
<keyword evidence="1" id="KW-0812">Transmembrane</keyword>
<accession>A0ABR3DPJ2</accession>
<proteinExistence type="predicted"/>
<organism evidence="2 3">
    <name type="scientific">Neurospora intermedia</name>
    <dbReference type="NCBI Taxonomy" id="5142"/>
    <lineage>
        <taxon>Eukaryota</taxon>
        <taxon>Fungi</taxon>
        <taxon>Dikarya</taxon>
        <taxon>Ascomycota</taxon>
        <taxon>Pezizomycotina</taxon>
        <taxon>Sordariomycetes</taxon>
        <taxon>Sordariomycetidae</taxon>
        <taxon>Sordariales</taxon>
        <taxon>Sordariaceae</taxon>
        <taxon>Neurospora</taxon>
    </lineage>
</organism>
<reference evidence="2 3" key="1">
    <citation type="submission" date="2023-09" db="EMBL/GenBank/DDBJ databases">
        <title>Multi-omics analysis of a traditional fermented food reveals byproduct-associated fungal strains for waste-to-food upcycling.</title>
        <authorList>
            <consortium name="Lawrence Berkeley National Laboratory"/>
            <person name="Rekdal V.M."/>
            <person name="Villalobos-Escobedo J.M."/>
            <person name="Rodriguez-Valeron N."/>
            <person name="Garcia M.O."/>
            <person name="Vasquez D.P."/>
            <person name="Damayanti I."/>
            <person name="Sorensen P.M."/>
            <person name="Baidoo E.E."/>
            <person name="De Carvalho A.C."/>
            <person name="Riley R."/>
            <person name="Lipzen A."/>
            <person name="He G."/>
            <person name="Yan M."/>
            <person name="Haridas S."/>
            <person name="Daum C."/>
            <person name="Yoshinaga Y."/>
            <person name="Ng V."/>
            <person name="Grigoriev I.V."/>
            <person name="Munk R."/>
            <person name="Nuraida L."/>
            <person name="Wijaya C.H."/>
            <person name="Morales P.-C."/>
            <person name="Keasling J.D."/>
        </authorList>
    </citation>
    <scope>NUCLEOTIDE SEQUENCE [LARGE SCALE GENOMIC DNA]</scope>
    <source>
        <strain evidence="2 3">FGSC 2613</strain>
    </source>
</reference>
<keyword evidence="1" id="KW-1133">Transmembrane helix</keyword>
<evidence type="ECO:0000313" key="2">
    <source>
        <dbReference type="EMBL" id="KAL0474580.1"/>
    </source>
</evidence>
<evidence type="ECO:0000313" key="3">
    <source>
        <dbReference type="Proteomes" id="UP001451303"/>
    </source>
</evidence>
<keyword evidence="3" id="KW-1185">Reference proteome</keyword>
<gene>
    <name evidence="2" type="ORF">QR685DRAFT_510269</name>
</gene>
<protein>
    <submittedName>
        <fullName evidence="2">Uncharacterized protein</fullName>
    </submittedName>
</protein>
<sequence length="84" mass="9432">MITETLRSLIERNLLHTKETEITTYAPGLFVGLNLFGVICAYVEIQLDELYSGVALHWRTSNGALYTLRLLAFLCILVSPMNDA</sequence>
<feature type="transmembrane region" description="Helical" evidence="1">
    <location>
        <begin position="63"/>
        <end position="81"/>
    </location>
</feature>
<evidence type="ECO:0000256" key="1">
    <source>
        <dbReference type="SAM" id="Phobius"/>
    </source>
</evidence>
<dbReference type="Proteomes" id="UP001451303">
    <property type="component" value="Unassembled WGS sequence"/>
</dbReference>
<feature type="transmembrane region" description="Helical" evidence="1">
    <location>
        <begin position="22"/>
        <end position="43"/>
    </location>
</feature>
<dbReference type="EMBL" id="JAVLET010000001">
    <property type="protein sequence ID" value="KAL0474580.1"/>
    <property type="molecule type" value="Genomic_DNA"/>
</dbReference>
<keyword evidence="1" id="KW-0472">Membrane</keyword>
<comment type="caution">
    <text evidence="2">The sequence shown here is derived from an EMBL/GenBank/DDBJ whole genome shotgun (WGS) entry which is preliminary data.</text>
</comment>